<dbReference type="FunFam" id="1.10.579.10:FF:000003">
    <property type="entry name" value="Deoxyribodipyrimidine photo-lyase"/>
    <property type="match status" value="1"/>
</dbReference>
<dbReference type="InterPro" id="IPR006050">
    <property type="entry name" value="DNA_photolyase_N"/>
</dbReference>
<evidence type="ECO:0000256" key="9">
    <source>
        <dbReference type="PIRSR" id="PIRSR602081-2"/>
    </source>
</evidence>
<dbReference type="PROSITE" id="PS00394">
    <property type="entry name" value="DNA_PHOTOLYASES_1_1"/>
    <property type="match status" value="1"/>
</dbReference>
<dbReference type="PROSITE" id="PS51645">
    <property type="entry name" value="PHR_CRY_ALPHA_BETA"/>
    <property type="match status" value="1"/>
</dbReference>
<evidence type="ECO:0000256" key="8">
    <source>
        <dbReference type="PIRSR" id="PIRSR602081-1"/>
    </source>
</evidence>
<keyword evidence="5 8" id="KW-0274">FAD</keyword>
<dbReference type="Pfam" id="PF03441">
    <property type="entry name" value="FAD_binding_7"/>
    <property type="match status" value="1"/>
</dbReference>
<dbReference type="GO" id="GO:0003904">
    <property type="term" value="F:deoxyribodipyrimidine photo-lyase activity"/>
    <property type="evidence" value="ECO:0007669"/>
    <property type="project" value="UniProtKB-EC"/>
</dbReference>
<feature type="binding site" evidence="8">
    <location>
        <position position="231"/>
    </location>
    <ligand>
        <name>FAD</name>
        <dbReference type="ChEBI" id="CHEBI:57692"/>
    </ligand>
</feature>
<evidence type="ECO:0000259" key="11">
    <source>
        <dbReference type="PROSITE" id="PS51645"/>
    </source>
</evidence>
<comment type="cofactor">
    <cofactor evidence="8">
        <name>FAD</name>
        <dbReference type="ChEBI" id="CHEBI:57692"/>
    </cofactor>
    <text evidence="8">Binds 1 FAD per subunit.</text>
</comment>
<comment type="catalytic activity">
    <reaction evidence="7">
        <text>cyclobutadipyrimidine (in DNA) = 2 pyrimidine residues (in DNA).</text>
        <dbReference type="EC" id="4.1.99.3"/>
    </reaction>
</comment>
<comment type="cofactor">
    <cofactor evidence="1">
        <name>(6R)-5,10-methylene-5,6,7,8-tetrahydrofolate</name>
        <dbReference type="ChEBI" id="CHEBI:15636"/>
    </cofactor>
</comment>
<dbReference type="SUPFAM" id="SSF52425">
    <property type="entry name" value="Cryptochrome/photolyase, N-terminal domain"/>
    <property type="match status" value="1"/>
</dbReference>
<dbReference type="InterPro" id="IPR005101">
    <property type="entry name" value="Cryptochr/Photolyase_FAD-bd"/>
</dbReference>
<comment type="similarity">
    <text evidence="10">Belongs to the DNA photolyase family.</text>
</comment>
<evidence type="ECO:0000256" key="5">
    <source>
        <dbReference type="ARBA" id="ARBA00022827"/>
    </source>
</evidence>
<dbReference type="InterPro" id="IPR018394">
    <property type="entry name" value="DNA_photolyase_1_CS_C"/>
</dbReference>
<dbReference type="Proteomes" id="UP000521676">
    <property type="component" value="Unassembled WGS sequence"/>
</dbReference>
<dbReference type="PROSITE" id="PS00691">
    <property type="entry name" value="DNA_PHOTOLYASES_1_2"/>
    <property type="match status" value="1"/>
</dbReference>
<name>A0A8T7LQE5_9CHLR</name>
<evidence type="ECO:0000256" key="4">
    <source>
        <dbReference type="ARBA" id="ARBA00022630"/>
    </source>
</evidence>
<dbReference type="RefSeq" id="WP_341468022.1">
    <property type="nucleotide sequence ID" value="NZ_CP128399.1"/>
</dbReference>
<reference evidence="12 14" key="1">
    <citation type="submission" date="2020-06" db="EMBL/GenBank/DDBJ databases">
        <title>Anoxygenic phototrophic Chloroflexota member uses a Type I reaction center.</title>
        <authorList>
            <person name="Tsuji J.M."/>
            <person name="Shaw N.A."/>
            <person name="Nagashima S."/>
            <person name="Venkiteswaran J."/>
            <person name="Schiff S.L."/>
            <person name="Hanada S."/>
            <person name="Tank M."/>
            <person name="Neufeld J.D."/>
        </authorList>
    </citation>
    <scope>NUCLEOTIDE SEQUENCE [LARGE SCALE GENOMIC DNA]</scope>
    <source>
        <strain evidence="12">L227-S17</strain>
    </source>
</reference>
<dbReference type="InterPro" id="IPR036134">
    <property type="entry name" value="Crypto/Photolyase_FAD-like_sf"/>
</dbReference>
<feature type="binding site" evidence="8">
    <location>
        <begin position="286"/>
        <end position="293"/>
    </location>
    <ligand>
        <name>FAD</name>
        <dbReference type="ChEBI" id="CHEBI:57692"/>
    </ligand>
</feature>
<dbReference type="PANTHER" id="PTHR11455">
    <property type="entry name" value="CRYPTOCHROME"/>
    <property type="match status" value="1"/>
</dbReference>
<reference evidence="13" key="2">
    <citation type="journal article" date="2024" name="Nature">
        <title>Anoxygenic phototroph of the Chloroflexota uses a type I reaction centre.</title>
        <authorList>
            <person name="Tsuji J.M."/>
            <person name="Shaw N.A."/>
            <person name="Nagashima S."/>
            <person name="Venkiteswaran J.J."/>
            <person name="Schiff S.L."/>
            <person name="Watanabe T."/>
            <person name="Fukui M."/>
            <person name="Hanada S."/>
            <person name="Tank M."/>
            <person name="Neufeld J.D."/>
        </authorList>
    </citation>
    <scope>NUCLEOTIDE SEQUENCE</scope>
    <source>
        <strain evidence="13">L227-S17</strain>
    </source>
</reference>
<evidence type="ECO:0000256" key="2">
    <source>
        <dbReference type="ARBA" id="ARBA00013149"/>
    </source>
</evidence>
<evidence type="ECO:0000313" key="14">
    <source>
        <dbReference type="Proteomes" id="UP000521676"/>
    </source>
</evidence>
<evidence type="ECO:0000256" key="6">
    <source>
        <dbReference type="ARBA" id="ARBA00022991"/>
    </source>
</evidence>
<dbReference type="EC" id="4.1.99.3" evidence="2"/>
<dbReference type="Gene3D" id="1.25.40.80">
    <property type="match status" value="1"/>
</dbReference>
<dbReference type="SUPFAM" id="SSF48173">
    <property type="entry name" value="Cryptochrome/photolyase FAD-binding domain"/>
    <property type="match status" value="1"/>
</dbReference>
<evidence type="ECO:0000313" key="13">
    <source>
        <dbReference type="EMBL" id="WJW66141.1"/>
    </source>
</evidence>
<evidence type="ECO:0000313" key="12">
    <source>
        <dbReference type="EMBL" id="NWJ44244.1"/>
    </source>
</evidence>
<evidence type="ECO:0000256" key="7">
    <source>
        <dbReference type="ARBA" id="ARBA00033999"/>
    </source>
</evidence>
<keyword evidence="6 10" id="KW-0157">Chromophore</keyword>
<dbReference type="GO" id="GO:0000719">
    <property type="term" value="P:photoreactive repair"/>
    <property type="evidence" value="ECO:0007669"/>
    <property type="project" value="UniProtKB-ARBA"/>
</dbReference>
<dbReference type="Pfam" id="PF00875">
    <property type="entry name" value="DNA_photolyase"/>
    <property type="match status" value="1"/>
</dbReference>
<feature type="site" description="Electron transfer via tryptophanyl radical" evidence="9">
    <location>
        <position position="393"/>
    </location>
</feature>
<sequence>MRSIHWFRRDLRLQDNTALNLALRESQEVVCLFILDPTIIDNVNTGEARLSLLLSSLENLAWELEKYGNSLIIRQGEPLQELTKLMQESKSSTLYFNQDYSPFARKRDEKIERELHMQGYTVKTAKDLVIFEKAEIVSGSSTPYTVFTPYKRRWLESILSADLTEFETNYELLRYQSEDIRNLTSLKLPPSPIKQAWYLPASASVALDRLKQWAGEKTGNGDESIARIENYAEQRNYPDKGVTSRLSPFLRFGLISVRQCYRTAFNARESAPRIALRDSCDTWISELIWRDFYHQILWNFPQVSKRAFQKKYEAIEWSKNSLDLQAWKDGRTGYPIVDAGMRQLNRENWMHNRLRMITASFLTKHLLIDWREGEKYFWKMLVDGDKAANNGGWQWSASTGTDAQPYFRIFNPISQSKKFDPQGNFIRRYLPELAKVPTKYIHEPWKMPRAMQEYLGCIIGKDYPTPIIEHTLARERTLAAFKKAGAKPIIQ</sequence>
<dbReference type="AlphaFoldDB" id="A0A8T7LQE5"/>
<dbReference type="GO" id="GO:0003677">
    <property type="term" value="F:DNA binding"/>
    <property type="evidence" value="ECO:0007669"/>
    <property type="project" value="TreeGrafter"/>
</dbReference>
<feature type="site" description="Electron transfer via tryptophanyl radical" evidence="9">
    <location>
        <position position="317"/>
    </location>
</feature>
<dbReference type="InterPro" id="IPR036155">
    <property type="entry name" value="Crypto/Photolyase_N_sf"/>
</dbReference>
<dbReference type="EMBL" id="CP128399">
    <property type="protein sequence ID" value="WJW66141.1"/>
    <property type="molecule type" value="Genomic_DNA"/>
</dbReference>
<keyword evidence="15" id="KW-1185">Reference proteome</keyword>
<keyword evidence="4 8" id="KW-0285">Flavoprotein</keyword>
<dbReference type="Gene3D" id="3.40.50.620">
    <property type="entry name" value="HUPs"/>
    <property type="match status" value="1"/>
</dbReference>
<evidence type="ECO:0000256" key="1">
    <source>
        <dbReference type="ARBA" id="ARBA00001932"/>
    </source>
</evidence>
<dbReference type="InterPro" id="IPR002081">
    <property type="entry name" value="Cryptochrome/DNA_photolyase_1"/>
</dbReference>
<evidence type="ECO:0000256" key="10">
    <source>
        <dbReference type="RuleBase" id="RU004182"/>
    </source>
</evidence>
<dbReference type="GO" id="GO:0071949">
    <property type="term" value="F:FAD binding"/>
    <property type="evidence" value="ECO:0007669"/>
    <property type="project" value="TreeGrafter"/>
</dbReference>
<accession>A0A8T7LQE5</accession>
<dbReference type="Proteomes" id="UP001431572">
    <property type="component" value="Chromosome 1"/>
</dbReference>
<feature type="binding site" evidence="8">
    <location>
        <position position="283"/>
    </location>
    <ligand>
        <name>FAD</name>
        <dbReference type="ChEBI" id="CHEBI:57692"/>
    </ligand>
</feature>
<organism evidence="12 14">
    <name type="scientific">Candidatus Chlorohelix allophototropha</name>
    <dbReference type="NCBI Taxonomy" id="3003348"/>
    <lineage>
        <taxon>Bacteria</taxon>
        <taxon>Bacillati</taxon>
        <taxon>Chloroflexota</taxon>
        <taxon>Chloroflexia</taxon>
        <taxon>Candidatus Chloroheliales</taxon>
        <taxon>Candidatus Chloroheliaceae</taxon>
        <taxon>Candidatus Chlorohelix</taxon>
    </lineage>
</organism>
<feature type="binding site" evidence="8">
    <location>
        <begin position="243"/>
        <end position="247"/>
    </location>
    <ligand>
        <name>FAD</name>
        <dbReference type="ChEBI" id="CHEBI:57692"/>
    </ligand>
</feature>
<dbReference type="Gene3D" id="1.10.579.10">
    <property type="entry name" value="DNA Cyclobutane Dipyrimidine Photolyase, subunit A, domain 3"/>
    <property type="match status" value="1"/>
</dbReference>
<gene>
    <name evidence="12" type="ORF">HXX08_00050</name>
    <name evidence="13" type="ORF">OZ401_001930</name>
</gene>
<protein>
    <recommendedName>
        <fullName evidence="3">Deoxyribodipyrimidine photo-lyase</fullName>
        <ecNumber evidence="2">4.1.99.3</ecNumber>
    </recommendedName>
</protein>
<proteinExistence type="inferred from homology"/>
<evidence type="ECO:0000256" key="3">
    <source>
        <dbReference type="ARBA" id="ARBA00014046"/>
    </source>
</evidence>
<dbReference type="GO" id="GO:0009416">
    <property type="term" value="P:response to light stimulus"/>
    <property type="evidence" value="ECO:0007669"/>
    <property type="project" value="TreeGrafter"/>
</dbReference>
<feature type="binding site" evidence="8">
    <location>
        <begin position="383"/>
        <end position="385"/>
    </location>
    <ligand>
        <name>FAD</name>
        <dbReference type="ChEBI" id="CHEBI:57692"/>
    </ligand>
</feature>
<dbReference type="PRINTS" id="PR00147">
    <property type="entry name" value="DNAPHOTLYASE"/>
</dbReference>
<dbReference type="InterPro" id="IPR014729">
    <property type="entry name" value="Rossmann-like_a/b/a_fold"/>
</dbReference>
<evidence type="ECO:0000313" key="15">
    <source>
        <dbReference type="Proteomes" id="UP001431572"/>
    </source>
</evidence>
<dbReference type="PANTHER" id="PTHR11455:SF9">
    <property type="entry name" value="CRYPTOCHROME CIRCADIAN CLOCK 5 ISOFORM X1"/>
    <property type="match status" value="1"/>
</dbReference>
<dbReference type="EMBL" id="JACATZ010000001">
    <property type="protein sequence ID" value="NWJ44244.1"/>
    <property type="molecule type" value="Genomic_DNA"/>
</dbReference>
<feature type="site" description="Electron transfer via tryptophanyl radical" evidence="9">
    <location>
        <position position="370"/>
    </location>
</feature>
<feature type="domain" description="Photolyase/cryptochrome alpha/beta" evidence="11">
    <location>
        <begin position="1"/>
        <end position="130"/>
    </location>
</feature>